<proteinExistence type="inferred from homology"/>
<dbReference type="Pfam" id="PF02622">
    <property type="entry name" value="DUF179"/>
    <property type="match status" value="1"/>
</dbReference>
<evidence type="ECO:0000313" key="3">
    <source>
        <dbReference type="EMBL" id="QUJ78031.1"/>
    </source>
</evidence>
<evidence type="ECO:0000256" key="1">
    <source>
        <dbReference type="ARBA" id="ARBA00009600"/>
    </source>
</evidence>
<comment type="similarity">
    <text evidence="1 2">Belongs to the UPF0301 (AlgH) family.</text>
</comment>
<dbReference type="SUPFAM" id="SSF143456">
    <property type="entry name" value="VC0467-like"/>
    <property type="match status" value="1"/>
</dbReference>
<name>A0A975JGC4_9RHOB</name>
<dbReference type="PANTHER" id="PTHR30327:SF1">
    <property type="entry name" value="UPF0301 PROTEIN YQGE"/>
    <property type="match status" value="1"/>
</dbReference>
<keyword evidence="4" id="KW-1185">Reference proteome</keyword>
<protein>
    <recommendedName>
        <fullName evidence="2">UPF0301 protein KDD17_11535</fullName>
    </recommendedName>
</protein>
<sequence length="183" mass="19001">MDLSGQLLIAMPQMSDPRFSRSVSLICSHEPAGAMGLILNKPVGDMRLSEVFDRLEIAAGPRGADPVYIGGPVETERGFVLHPAGDGAVPGSTPVGDSYALTATQDILENIARGAAPLRFRFALGYAGWGPGQLESEIAQNAWLTAPVSTALVFDTPTEALWDAALAAIGIDPVSLSGTAGRA</sequence>
<dbReference type="Proteomes" id="UP000683291">
    <property type="component" value="Chromosome 1"/>
</dbReference>
<gene>
    <name evidence="3" type="ORF">KDD17_11535</name>
</gene>
<accession>A0A975JGC4</accession>
<dbReference type="KEGG" id="sual:KDD17_11535"/>
<evidence type="ECO:0000256" key="2">
    <source>
        <dbReference type="HAMAP-Rule" id="MF_00758"/>
    </source>
</evidence>
<dbReference type="PANTHER" id="PTHR30327">
    <property type="entry name" value="UNCHARACTERIZED PROTEIN YQGE"/>
    <property type="match status" value="1"/>
</dbReference>
<organism evidence="3 4">
    <name type="scientific">Sulfitobacter albidus</name>
    <dbReference type="NCBI Taxonomy" id="2829501"/>
    <lineage>
        <taxon>Bacteria</taxon>
        <taxon>Pseudomonadati</taxon>
        <taxon>Pseudomonadota</taxon>
        <taxon>Alphaproteobacteria</taxon>
        <taxon>Rhodobacterales</taxon>
        <taxon>Roseobacteraceae</taxon>
        <taxon>Sulfitobacter</taxon>
    </lineage>
</organism>
<dbReference type="EMBL" id="CP073581">
    <property type="protein sequence ID" value="QUJ78031.1"/>
    <property type="molecule type" value="Genomic_DNA"/>
</dbReference>
<dbReference type="Gene3D" id="3.40.1740.10">
    <property type="entry name" value="VC0467-like"/>
    <property type="match status" value="1"/>
</dbReference>
<dbReference type="InterPro" id="IPR003774">
    <property type="entry name" value="AlgH-like"/>
</dbReference>
<dbReference type="AlphaFoldDB" id="A0A975JGC4"/>
<dbReference type="GO" id="GO:0005829">
    <property type="term" value="C:cytosol"/>
    <property type="evidence" value="ECO:0007669"/>
    <property type="project" value="TreeGrafter"/>
</dbReference>
<dbReference type="HAMAP" id="MF_00758">
    <property type="entry name" value="UPF0301"/>
    <property type="match status" value="1"/>
</dbReference>
<evidence type="ECO:0000313" key="4">
    <source>
        <dbReference type="Proteomes" id="UP000683291"/>
    </source>
</evidence>
<reference evidence="3" key="1">
    <citation type="submission" date="2021-04" db="EMBL/GenBank/DDBJ databases">
        <title>Complete genome sequence for Sulfitobacter sp. strain JK7-1.</title>
        <authorList>
            <person name="Park S.-J."/>
        </authorList>
    </citation>
    <scope>NUCLEOTIDE SEQUENCE</scope>
    <source>
        <strain evidence="3">JK7-1</strain>
    </source>
</reference>